<name>A0ABD1PD56_9LAMI</name>
<dbReference type="CDD" id="cd00303">
    <property type="entry name" value="retropepsin_like"/>
    <property type="match status" value="1"/>
</dbReference>
<dbReference type="AlphaFoldDB" id="A0ABD1PD56"/>
<dbReference type="Proteomes" id="UP001604336">
    <property type="component" value="Unassembled WGS sequence"/>
</dbReference>
<organism evidence="1 2">
    <name type="scientific">Abeliophyllum distichum</name>
    <dbReference type="NCBI Taxonomy" id="126358"/>
    <lineage>
        <taxon>Eukaryota</taxon>
        <taxon>Viridiplantae</taxon>
        <taxon>Streptophyta</taxon>
        <taxon>Embryophyta</taxon>
        <taxon>Tracheophyta</taxon>
        <taxon>Spermatophyta</taxon>
        <taxon>Magnoliopsida</taxon>
        <taxon>eudicotyledons</taxon>
        <taxon>Gunneridae</taxon>
        <taxon>Pentapetalae</taxon>
        <taxon>asterids</taxon>
        <taxon>lamiids</taxon>
        <taxon>Lamiales</taxon>
        <taxon>Oleaceae</taxon>
        <taxon>Forsythieae</taxon>
        <taxon>Abeliophyllum</taxon>
    </lineage>
</organism>
<dbReference type="PANTHER" id="PTHR33067:SF31">
    <property type="entry name" value="RNA-DIRECTED DNA POLYMERASE"/>
    <property type="match status" value="1"/>
</dbReference>
<dbReference type="Pfam" id="PF13650">
    <property type="entry name" value="Asp_protease_2"/>
    <property type="match status" value="1"/>
</dbReference>
<dbReference type="Gene3D" id="2.40.70.10">
    <property type="entry name" value="Acid Proteases"/>
    <property type="match status" value="1"/>
</dbReference>
<dbReference type="EMBL" id="JBFOLK010000014">
    <property type="protein sequence ID" value="KAL2461820.1"/>
    <property type="molecule type" value="Genomic_DNA"/>
</dbReference>
<comment type="caution">
    <text evidence="1">The sequence shown here is derived from an EMBL/GenBank/DDBJ whole genome shotgun (WGS) entry which is preliminary data.</text>
</comment>
<dbReference type="PANTHER" id="PTHR33067">
    <property type="entry name" value="RNA-DIRECTED DNA POLYMERASE-RELATED"/>
    <property type="match status" value="1"/>
</dbReference>
<sequence length="276" mass="31240">MPSYAKFMKDILANKRKLEEHETVMLTEECSAILQNKLPPKLKDPGSFNIPCTIGSLFFDRALCDLGASVNLMPYSIFKQLGLGEAKPTTVTLQLADRSIKRPRGIVEDILVKVGKFIFPADFIILDMCEDRDVPLILGRPFLATGRAVIDVQKGELMLKVNDEHITFNVFKEIKFPSSPDSCFEVDATDQEKSNTFTLKNQSDQKEHIPLNKPKVEEKLPDEEAETFIVEFEQDGKTQSYQYDKGKIKLWKVIKNGCNGSRSKQIKSSKDLFKVS</sequence>
<proteinExistence type="predicted"/>
<evidence type="ECO:0000313" key="1">
    <source>
        <dbReference type="EMBL" id="KAL2461820.1"/>
    </source>
</evidence>
<gene>
    <name evidence="1" type="ORF">Adt_45240</name>
</gene>
<keyword evidence="2" id="KW-1185">Reference proteome</keyword>
<protein>
    <submittedName>
        <fullName evidence="1">Aspartic peptidase domain containing protein</fullName>
    </submittedName>
</protein>
<accession>A0ABD1PD56</accession>
<reference evidence="2" key="1">
    <citation type="submission" date="2024-07" db="EMBL/GenBank/DDBJ databases">
        <title>Two chromosome-level genome assemblies of Korean endemic species Abeliophyllum distichum and Forsythia ovata (Oleaceae).</title>
        <authorList>
            <person name="Jang H."/>
        </authorList>
    </citation>
    <scope>NUCLEOTIDE SEQUENCE [LARGE SCALE GENOMIC DNA]</scope>
</reference>
<dbReference type="InterPro" id="IPR021109">
    <property type="entry name" value="Peptidase_aspartic_dom_sf"/>
</dbReference>
<evidence type="ECO:0000313" key="2">
    <source>
        <dbReference type="Proteomes" id="UP001604336"/>
    </source>
</evidence>